<evidence type="ECO:0000256" key="4">
    <source>
        <dbReference type="ARBA" id="ARBA00022679"/>
    </source>
</evidence>
<dbReference type="SMART" id="SM00156">
    <property type="entry name" value="PP2Ac"/>
    <property type="match status" value="1"/>
</dbReference>
<dbReference type="InterPro" id="IPR004843">
    <property type="entry name" value="Calcineurin-like_PHP"/>
</dbReference>
<feature type="compositionally biased region" description="Basic and acidic residues" evidence="10">
    <location>
        <begin position="500"/>
        <end position="515"/>
    </location>
</feature>
<dbReference type="InterPro" id="IPR036390">
    <property type="entry name" value="WH_DNA-bd_sf"/>
</dbReference>
<comment type="pathway">
    <text evidence="1">Glycolipid biosynthesis; glycosylphosphatidylinositol-anchor biosynthesis.</text>
</comment>
<dbReference type="InterPro" id="IPR000591">
    <property type="entry name" value="DEP_dom"/>
</dbReference>
<evidence type="ECO:0000256" key="7">
    <source>
        <dbReference type="ARBA" id="ARBA00022840"/>
    </source>
</evidence>
<dbReference type="GO" id="GO:0016020">
    <property type="term" value="C:membrane"/>
    <property type="evidence" value="ECO:0007669"/>
    <property type="project" value="GOC"/>
</dbReference>
<evidence type="ECO:0000313" key="14">
    <source>
        <dbReference type="Proteomes" id="UP000274504"/>
    </source>
</evidence>
<dbReference type="InterPro" id="IPR036388">
    <property type="entry name" value="WH-like_DNA-bd_sf"/>
</dbReference>
<dbReference type="SUPFAM" id="SSF56104">
    <property type="entry name" value="SAICAR synthase-like"/>
    <property type="match status" value="1"/>
</dbReference>
<keyword evidence="5 8" id="KW-0547">Nucleotide-binding</keyword>
<dbReference type="OrthoDB" id="158357at2759"/>
<dbReference type="Pfam" id="PF00534">
    <property type="entry name" value="Glycos_transf_1"/>
    <property type="match status" value="1"/>
</dbReference>
<dbReference type="CDD" id="cd17300">
    <property type="entry name" value="PIPKc_PIKfyve"/>
    <property type="match status" value="1"/>
</dbReference>
<dbReference type="SUPFAM" id="SSF56300">
    <property type="entry name" value="Metallo-dependent phosphatases"/>
    <property type="match status" value="1"/>
</dbReference>
<dbReference type="Gene3D" id="3.40.50.2000">
    <property type="entry name" value="Glycogen Phosphorylase B"/>
    <property type="match status" value="3"/>
</dbReference>
<dbReference type="GO" id="GO:0004722">
    <property type="term" value="F:protein serine/threonine phosphatase activity"/>
    <property type="evidence" value="ECO:0007669"/>
    <property type="project" value="UniProtKB-EC"/>
</dbReference>
<keyword evidence="9" id="KW-0378">Hydrolase</keyword>
<evidence type="ECO:0000313" key="13">
    <source>
        <dbReference type="EMBL" id="VDL61646.1"/>
    </source>
</evidence>
<dbReference type="SUPFAM" id="SSF52029">
    <property type="entry name" value="GroEL apical domain-like"/>
    <property type="match status" value="1"/>
</dbReference>
<evidence type="ECO:0000256" key="5">
    <source>
        <dbReference type="ARBA" id="ARBA00022741"/>
    </source>
</evidence>
<organism evidence="15">
    <name type="scientific">Hymenolepis diminuta</name>
    <name type="common">Rat tapeworm</name>
    <dbReference type="NCBI Taxonomy" id="6216"/>
    <lineage>
        <taxon>Eukaryota</taxon>
        <taxon>Metazoa</taxon>
        <taxon>Spiralia</taxon>
        <taxon>Lophotrochozoa</taxon>
        <taxon>Platyhelminthes</taxon>
        <taxon>Cestoda</taxon>
        <taxon>Eucestoda</taxon>
        <taxon>Cyclophyllidea</taxon>
        <taxon>Hymenolepididae</taxon>
        <taxon>Hymenolepis</taxon>
    </lineage>
</organism>
<dbReference type="GO" id="GO:0016757">
    <property type="term" value="F:glycosyltransferase activity"/>
    <property type="evidence" value="ECO:0007669"/>
    <property type="project" value="UniProtKB-KW"/>
</dbReference>
<keyword evidence="7 8" id="KW-0067">ATP-binding</keyword>
<evidence type="ECO:0000256" key="9">
    <source>
        <dbReference type="RuleBase" id="RU004273"/>
    </source>
</evidence>
<evidence type="ECO:0000256" key="8">
    <source>
        <dbReference type="PROSITE-ProRule" id="PRU00781"/>
    </source>
</evidence>
<sequence length="2622" mass="294989">MASQNVPIGINRFEEDQTAFLNRLKNELEDGFNKPDEIIEITYEKVIRVCEILKDIFSREPLILEVQSPIYVMGDIHGQFYDLLRIFRQIGHTENRFIFLGDYVDRGSQSLEVIVYLFVLKALYPNKYFPLRGNHEDFSQCSKYGFKQEVRDKLIDYTCFYDIIDVFNVMPISALIDGRVFCVHGGISRELIENEWGSFQEVFENIQRPICVNDSSIVRGLLWSDPIPDSVIIADFVDEFSAQDLIDGSSIGISGPQRACGFCATNHEMSSTRIGEEILVDPERLNYVDPAYMSGSFMGASEYPFPSFHREPENQQQQPLTDGAFSTWHSGRNFSRQPIGNFFPTVDDNFSTPRKLASFKSVDSRHALPDIQTFFFLWFKMTSPQSFNLTNTDEAKSQLSSFFSKNKIIPPRSNSIGADTSPANQKPSHLLTVMVGAEKCASGQHIINWLVSNSGGKIDSRGKACALCEAYLKASFLKPLDNRKSPKFVDGPELYRIREVMDDSPRLPRPTEKSTDNPPRCNSLMSESISLSHLSGEISQGEKAKSTSTFTLNRPSPENVEIKSPQQRAPRVASHFIALNSRKVYSGYLDKLIQQETRDNCLWGDWKSLIGETVRILCDALHLDLRRNLAINLHRLQEEQEESPRQHCSLIENKELQEFFRSKYSPMNILRYVHVKKVLDDTESFQIFNGIAFTGHLINKHLPTQLLRPRILILASSVTYERNIYRRTYLESYAAQEEEYLGNCVAKILSLRPTVVLVEGGIANIALTMLVKSGVAIFCNVKRAVMVRVAASTGAVIINSTDALLSGNFDTSCVGTCRWYKLLRMPQPEGTSKPLCIFCFNDPPGSDKISSVNWLHIPGLSPIPVSEQVSSSDATLIRLPMFSVILRGPELTTLKLVKRCFKLAILACFNGVFETAFLEDAKIVIANDPLTMTPPAKNIRKLARHLAGRLINLSPLVDTKIPYLSSPEAEVSPLFEYYCYLIEWRFRQRLNDILRQKVVVARRKLYPLRKGLVDKSFNQDEEAKANEGAEKSKFLRRWTAQGRIIAAQEAAKSRSLQSAKLFQSLHSRTRVESQSKRLARSVRDARSHLLIYILRSVFSFPPVAPPHNCIMPWIIGIDLYSDNDLPLGAFLEHYCFRSLNCPNSSCRISMLDHVQRFTQAAGTLELTIQTIEPVEVPDDVVSPLGTSSLTLYSIMVGWYCPSCKQASQYHPISQNTWHLSFMKFVDLFINSSSCFAHEPLISGGPICPIKDLHIYFAAGTRRVTFRHKPTMVFDVSMPPLSLWTFFPLSDPFKAQVYAKSIIGRYTTKTPKKPSIISVEPVEMPDFLLKDVKETLKKYYEVVLRVKSHLVILRNETQSEDLLECAETGIKSRVEVLSFLYDKLSTSRSPLSGLKPTPVDGPNDASLETSLGEEMNPGRTVSSYKSLAPWMIKIATLSFEEKISLIYTLIYLIKRWLFNFVNDWNTHLSQYNSTVKLIEKSICKERKTKTTLTPIDPTIDQSISRSQAAGSFQEISPSPSTVDLTIEDTEASSKNITVGAVKRIFTAILPGSSETKLSLDSWPPVEHPQILPPSCLSSLLQAVRIEPVSSSCMDTADDTLTMCAKEKLAERLGEIRILEVMPDVYVNDQEITSIVAYALATDSYASKLQTLSDFQANISKRLSTKSSELQLSEVEIKNSALPSSSVSRKPGEDTIPSENVADDVEPVSNVSDDIKSFKSSSVDPHIEIQFSDASTNFSCRIYYAEEFHQLRKLIFPQGEAGFIRSLSRCHNWAAKGGKSGSLFMKTHDERFILKEVSSIELKTFHDIKDQYFNYLITAVNDLRLSLLARILGIFNVEFKNTASGESRRLDVLVMENLFHNRPGITQIYDLKGCFRGRHVDTSADAGDISSSSSLFPPSTASNIGTDDFLAQGLSSSNAPVLLDRNFLNDTIVNPIYVRLHSKNALMHCLQADTQFLADLFIMDYSLLVGVDRVTGQLVMGIIDYLRKFTFNKRVEMIVKQAISSVQGPMPTIIMPVDYRDRLIEQMDRNFYLVPDQCSKMSGGEVVPRTKGNLTIALVCDCFYPNIGGVESHIYQLAQCLLSRGHRIIVITHSYGAKWQRQGVRYMAKGLKVYYIPYRPFYCQAIFITVFGEISVVRDIFIRESVDVVHGHSAFSPLALESLMHAKAMGLSALFTDHSLFGFADLSSILANRALYMFLNVVDNFICVSNVAKENTVLRGHMEPERVYVIPNAIDSTAFTPDPSCRDPDNVTVVIISRLVYRKGADLMAAIIPPMCLTFPNLRFIIGGDGPMRLVLEEMRERYNLHFRVEMPGALPHHKVRDVLVRGDIFLNVSLTESFCIAIVEAASCGLLVVSTKVGGVPEVLPPHMIRLAPASASELASTLANAVEEIRQQRLQWSQETSPIRSVSQETLHSQEQLSRRAVSQCEESEATKVKLGKVENATGLNMGCPRTQRTLPPSWPPASAVEIAWQRHREIRQFYTWHDVARRTEIAYQAARSRPRITPLEAARAFVYGCFYPNIGGVENHIYRLAQCLVSHGHKYIVVTLAYGIEWQRQVQSLMYAKALGLCALFTDHLLFGFTDLSPVLVNRALNILLSVVDNIICVSKVPKENAPLIAHMEPERT</sequence>
<dbReference type="PROSITE" id="PS50186">
    <property type="entry name" value="DEP"/>
    <property type="match status" value="1"/>
</dbReference>
<dbReference type="GO" id="GO:0005524">
    <property type="term" value="F:ATP binding"/>
    <property type="evidence" value="ECO:0007669"/>
    <property type="project" value="UniProtKB-UniRule"/>
</dbReference>
<dbReference type="InterPro" id="IPR027484">
    <property type="entry name" value="PInositol-4-P-5-kinase_N"/>
</dbReference>
<protein>
    <recommendedName>
        <fullName evidence="9">Serine/threonine-protein phosphatase</fullName>
        <ecNumber evidence="9">3.1.3.16</ecNumber>
    </recommendedName>
</protein>
<dbReference type="Gene3D" id="3.50.7.10">
    <property type="entry name" value="GroEL"/>
    <property type="match status" value="1"/>
</dbReference>
<dbReference type="EMBL" id="UYSG01011263">
    <property type="protein sequence ID" value="VDL61646.1"/>
    <property type="molecule type" value="Genomic_DNA"/>
</dbReference>
<dbReference type="Gene3D" id="3.30.810.10">
    <property type="entry name" value="2-Layer Sandwich"/>
    <property type="match status" value="1"/>
</dbReference>
<dbReference type="InterPro" id="IPR044769">
    <property type="entry name" value="PIKfyve_PIPKc"/>
</dbReference>
<feature type="region of interest" description="Disordered" evidence="10">
    <location>
        <begin position="500"/>
        <end position="522"/>
    </location>
</feature>
<dbReference type="InterPro" id="IPR027409">
    <property type="entry name" value="GroEL-like_apical_dom_sf"/>
</dbReference>
<feature type="domain" description="DEP" evidence="11">
    <location>
        <begin position="438"/>
        <end position="499"/>
    </location>
</feature>
<dbReference type="InterPro" id="IPR027483">
    <property type="entry name" value="PInositol-4-P-4/5-kinase_C_sf"/>
</dbReference>
<dbReference type="PROSITE" id="PS51455">
    <property type="entry name" value="PIPK"/>
    <property type="match status" value="1"/>
</dbReference>
<reference evidence="15" key="1">
    <citation type="submission" date="2016-04" db="UniProtKB">
        <authorList>
            <consortium name="WormBaseParasite"/>
        </authorList>
    </citation>
    <scope>IDENTIFICATION</scope>
</reference>
<reference evidence="13 14" key="2">
    <citation type="submission" date="2018-11" db="EMBL/GenBank/DDBJ databases">
        <authorList>
            <consortium name="Pathogen Informatics"/>
        </authorList>
    </citation>
    <scope>NUCLEOTIDE SEQUENCE [LARGE SCALE GENOMIC DNA]</scope>
</reference>
<evidence type="ECO:0000256" key="1">
    <source>
        <dbReference type="ARBA" id="ARBA00004687"/>
    </source>
</evidence>
<comment type="catalytic activity">
    <reaction evidence="9">
        <text>O-phospho-L-threonyl-[protein] + H2O = L-threonyl-[protein] + phosphate</text>
        <dbReference type="Rhea" id="RHEA:47004"/>
        <dbReference type="Rhea" id="RHEA-COMP:11060"/>
        <dbReference type="Rhea" id="RHEA-COMP:11605"/>
        <dbReference type="ChEBI" id="CHEBI:15377"/>
        <dbReference type="ChEBI" id="CHEBI:30013"/>
        <dbReference type="ChEBI" id="CHEBI:43474"/>
        <dbReference type="ChEBI" id="CHEBI:61977"/>
        <dbReference type="EC" id="3.1.3.16"/>
    </reaction>
</comment>
<dbReference type="Gene3D" id="1.10.10.10">
    <property type="entry name" value="Winged helix-like DNA-binding domain superfamily/Winged helix DNA-binding domain"/>
    <property type="match status" value="1"/>
</dbReference>
<keyword evidence="6 8" id="KW-0418">Kinase</keyword>
<dbReference type="PANTHER" id="PTHR45748">
    <property type="entry name" value="1-PHOSPHATIDYLINOSITOL 3-PHOSPHATE 5-KINASE-RELATED"/>
    <property type="match status" value="1"/>
</dbReference>
<dbReference type="Proteomes" id="UP000274504">
    <property type="component" value="Unassembled WGS sequence"/>
</dbReference>
<dbReference type="InterPro" id="IPR002423">
    <property type="entry name" value="Cpn60/GroEL/TCP-1"/>
</dbReference>
<gene>
    <name evidence="13" type="ORF">HDID_LOCUS9328</name>
</gene>
<evidence type="ECO:0000313" key="15">
    <source>
        <dbReference type="WBParaSite" id="HDID_0000933001-mRNA-1"/>
    </source>
</evidence>
<dbReference type="Gene3D" id="3.30.800.10">
    <property type="entry name" value="Phosphatidylinositol Phosphate Kinase II Beta"/>
    <property type="match status" value="1"/>
</dbReference>
<feature type="compositionally biased region" description="Polar residues" evidence="10">
    <location>
        <begin position="546"/>
        <end position="556"/>
    </location>
</feature>
<feature type="region of interest" description="Disordered" evidence="10">
    <location>
        <begin position="539"/>
        <end position="567"/>
    </location>
</feature>
<dbReference type="InterPro" id="IPR006186">
    <property type="entry name" value="Ser/Thr-sp_prot-phosphatase"/>
</dbReference>
<keyword evidence="3" id="KW-0328">Glycosyltransferase</keyword>
<keyword evidence="2" id="KW-0337">GPI-anchor biosynthesis</keyword>
<comment type="similarity">
    <text evidence="9">Belongs to the PPP phosphatase family.</text>
</comment>
<evidence type="ECO:0000256" key="2">
    <source>
        <dbReference type="ARBA" id="ARBA00022502"/>
    </source>
</evidence>
<dbReference type="PROSITE" id="PS00125">
    <property type="entry name" value="SER_THR_PHOSPHATASE"/>
    <property type="match status" value="1"/>
</dbReference>
<keyword evidence="4 8" id="KW-0808">Transferase</keyword>
<accession>A0A158QFR1</accession>
<dbReference type="SUPFAM" id="SSF46785">
    <property type="entry name" value="Winged helix' DNA-binding domain"/>
    <property type="match status" value="1"/>
</dbReference>
<feature type="domain" description="PIPK" evidence="12">
    <location>
        <begin position="1663"/>
        <end position="2029"/>
    </location>
</feature>
<dbReference type="Gene3D" id="3.60.21.10">
    <property type="match status" value="1"/>
</dbReference>
<name>A0A158QFR1_HYMDI</name>
<dbReference type="WBParaSite" id="HDID_0000933001-mRNA-1">
    <property type="protein sequence ID" value="HDID_0000933001-mRNA-1"/>
    <property type="gene ID" value="HDID_0000933001"/>
</dbReference>
<proteinExistence type="inferred from homology"/>
<dbReference type="GO" id="GO:0000285">
    <property type="term" value="F:1-phosphatidylinositol-3-phosphate 5-kinase activity"/>
    <property type="evidence" value="ECO:0007669"/>
    <property type="project" value="InterPro"/>
</dbReference>
<dbReference type="SMART" id="SM00330">
    <property type="entry name" value="PIPKc"/>
    <property type="match status" value="1"/>
</dbReference>
<dbReference type="Pfam" id="PF00118">
    <property type="entry name" value="Cpn60_TCP1"/>
    <property type="match status" value="1"/>
</dbReference>
<dbReference type="Pfam" id="PF08288">
    <property type="entry name" value="PIGA"/>
    <property type="match status" value="1"/>
</dbReference>
<dbReference type="Pfam" id="PF00149">
    <property type="entry name" value="Metallophos"/>
    <property type="match status" value="1"/>
</dbReference>
<evidence type="ECO:0000256" key="10">
    <source>
        <dbReference type="SAM" id="MobiDB-lite"/>
    </source>
</evidence>
<dbReference type="PRINTS" id="PR00114">
    <property type="entry name" value="STPHPHTASE"/>
</dbReference>
<evidence type="ECO:0000256" key="6">
    <source>
        <dbReference type="ARBA" id="ARBA00022777"/>
    </source>
</evidence>
<dbReference type="InterPro" id="IPR002498">
    <property type="entry name" value="PInositol-4-P-4/5-kinase_core"/>
</dbReference>
<dbReference type="STRING" id="6216.A0A158QFR1"/>
<dbReference type="EC" id="3.1.3.16" evidence="9"/>
<evidence type="ECO:0000259" key="12">
    <source>
        <dbReference type="PROSITE" id="PS51455"/>
    </source>
</evidence>
<feature type="region of interest" description="Disordered" evidence="10">
    <location>
        <begin position="1390"/>
        <end position="1412"/>
    </location>
</feature>
<dbReference type="GO" id="GO:0006506">
    <property type="term" value="P:GPI anchor biosynthetic process"/>
    <property type="evidence" value="ECO:0007669"/>
    <property type="project" value="UniProtKB-KW"/>
</dbReference>
<dbReference type="FunFam" id="3.40.50.2000:FF:000026">
    <property type="entry name" value="Phosphatidylinositol N-acetylglucosaminyltransferase subunit A"/>
    <property type="match status" value="1"/>
</dbReference>
<dbReference type="Pfam" id="PF01504">
    <property type="entry name" value="PIP5K"/>
    <property type="match status" value="1"/>
</dbReference>
<evidence type="ECO:0000256" key="3">
    <source>
        <dbReference type="ARBA" id="ARBA00022676"/>
    </source>
</evidence>
<dbReference type="InterPro" id="IPR001296">
    <property type="entry name" value="Glyco_trans_1"/>
</dbReference>
<dbReference type="SUPFAM" id="SSF53756">
    <property type="entry name" value="UDP-Glycosyltransferase/glycogen phosphorylase"/>
    <property type="match status" value="2"/>
</dbReference>
<dbReference type="InterPro" id="IPR013234">
    <property type="entry name" value="PIGA_GPI_anchor_biosynthesis"/>
</dbReference>
<dbReference type="InterPro" id="IPR029052">
    <property type="entry name" value="Metallo-depent_PP-like"/>
</dbReference>
<evidence type="ECO:0000259" key="11">
    <source>
        <dbReference type="PROSITE" id="PS50186"/>
    </source>
</evidence>
<dbReference type="GO" id="GO:0035556">
    <property type="term" value="P:intracellular signal transduction"/>
    <property type="evidence" value="ECO:0007669"/>
    <property type="project" value="InterPro"/>
</dbReference>